<protein>
    <submittedName>
        <fullName evidence="1">Uncharacterized protein</fullName>
    </submittedName>
</protein>
<sequence length="152" mass="17363">MKCCLKHVQPAIPIHGPFVKCTLPFFLHPTLFRELIVVACPVTIRRMHQVRAFRQMHGWPIQLKKKNSLEGFKKKNLVLTGSLQTHSSSVWIPSASQKCRLRVKVLLWKNKVFLFEYTEFAGVCAFKMVSLFAPQHLIAGEMAADCSSVHFV</sequence>
<dbReference type="AlphaFoldDB" id="A0A0E9WYK4"/>
<proteinExistence type="predicted"/>
<accession>A0A0E9WYK4</accession>
<dbReference type="EMBL" id="GBXM01014049">
    <property type="protein sequence ID" value="JAH94528.1"/>
    <property type="molecule type" value="Transcribed_RNA"/>
</dbReference>
<reference evidence="1" key="2">
    <citation type="journal article" date="2015" name="Fish Shellfish Immunol.">
        <title>Early steps in the European eel (Anguilla anguilla)-Vibrio vulnificus interaction in the gills: Role of the RtxA13 toxin.</title>
        <authorList>
            <person name="Callol A."/>
            <person name="Pajuelo D."/>
            <person name="Ebbesson L."/>
            <person name="Teles M."/>
            <person name="MacKenzie S."/>
            <person name="Amaro C."/>
        </authorList>
    </citation>
    <scope>NUCLEOTIDE SEQUENCE</scope>
</reference>
<reference evidence="1" key="1">
    <citation type="submission" date="2014-11" db="EMBL/GenBank/DDBJ databases">
        <authorList>
            <person name="Amaro Gonzalez C."/>
        </authorList>
    </citation>
    <scope>NUCLEOTIDE SEQUENCE</scope>
</reference>
<name>A0A0E9WYK4_ANGAN</name>
<evidence type="ECO:0000313" key="1">
    <source>
        <dbReference type="EMBL" id="JAH94528.1"/>
    </source>
</evidence>
<organism evidence="1">
    <name type="scientific">Anguilla anguilla</name>
    <name type="common">European freshwater eel</name>
    <name type="synonym">Muraena anguilla</name>
    <dbReference type="NCBI Taxonomy" id="7936"/>
    <lineage>
        <taxon>Eukaryota</taxon>
        <taxon>Metazoa</taxon>
        <taxon>Chordata</taxon>
        <taxon>Craniata</taxon>
        <taxon>Vertebrata</taxon>
        <taxon>Euteleostomi</taxon>
        <taxon>Actinopterygii</taxon>
        <taxon>Neopterygii</taxon>
        <taxon>Teleostei</taxon>
        <taxon>Anguilliformes</taxon>
        <taxon>Anguillidae</taxon>
        <taxon>Anguilla</taxon>
    </lineage>
</organism>